<dbReference type="Gene3D" id="3.30.60.30">
    <property type="match status" value="1"/>
</dbReference>
<dbReference type="AlphaFoldDB" id="A0A8X6GXZ3"/>
<dbReference type="SUPFAM" id="SSF100895">
    <property type="entry name" value="Kazal-type serine protease inhibitors"/>
    <property type="match status" value="1"/>
</dbReference>
<organism evidence="2 3">
    <name type="scientific">Trichonephila clavata</name>
    <name type="common">Joro spider</name>
    <name type="synonym">Nephila clavata</name>
    <dbReference type="NCBI Taxonomy" id="2740835"/>
    <lineage>
        <taxon>Eukaryota</taxon>
        <taxon>Metazoa</taxon>
        <taxon>Ecdysozoa</taxon>
        <taxon>Arthropoda</taxon>
        <taxon>Chelicerata</taxon>
        <taxon>Arachnida</taxon>
        <taxon>Araneae</taxon>
        <taxon>Araneomorphae</taxon>
        <taxon>Entelegynae</taxon>
        <taxon>Araneoidea</taxon>
        <taxon>Nephilidae</taxon>
        <taxon>Trichonephila</taxon>
    </lineage>
</organism>
<accession>A0A8X6GXZ3</accession>
<name>A0A8X6GXZ3_TRICU</name>
<dbReference type="EMBL" id="BMAO01016983">
    <property type="protein sequence ID" value="GFR12539.1"/>
    <property type="molecule type" value="Genomic_DNA"/>
</dbReference>
<dbReference type="OrthoDB" id="5956770at2759"/>
<sequence>STCQRKGQVCGHDGREYSSECAALAEKMSIDYRGPCIRRRPTGDDKTGCSSITCQPLPSENCKGIVPPNSCCPICGVAIKLVYSQRMLDQVVEAIQSMEPATISKVAQKLQEHIKTAECDVSTYLDEDFTIVALIFPNIPRPSSLQIEACYQEAMKLQSLVEQRSPTLVTEIPLSALTGSYLVQPMSNSKSSGSVKFIDTFLQIMIVLVVMRTLMAGNIT</sequence>
<dbReference type="Proteomes" id="UP000887116">
    <property type="component" value="Unassembled WGS sequence"/>
</dbReference>
<evidence type="ECO:0000259" key="1">
    <source>
        <dbReference type="PROSITE" id="PS51465"/>
    </source>
</evidence>
<dbReference type="PANTHER" id="PTHR13487">
    <property type="entry name" value="SERINE PROTEASE INHIBITOR"/>
    <property type="match status" value="1"/>
</dbReference>
<keyword evidence="3" id="KW-1185">Reference proteome</keyword>
<gene>
    <name evidence="2" type="primary">RECK_0</name>
    <name evidence="2" type="ORF">TNCT_656871</name>
</gene>
<dbReference type="Pfam" id="PF07648">
    <property type="entry name" value="Kazal_2"/>
    <property type="match status" value="1"/>
</dbReference>
<proteinExistence type="predicted"/>
<feature type="non-terminal residue" evidence="2">
    <location>
        <position position="220"/>
    </location>
</feature>
<dbReference type="SMART" id="SM00280">
    <property type="entry name" value="KAZAL"/>
    <property type="match status" value="1"/>
</dbReference>
<dbReference type="InterPro" id="IPR039016">
    <property type="entry name" value="RECK"/>
</dbReference>
<reference evidence="2" key="1">
    <citation type="submission" date="2020-07" db="EMBL/GenBank/DDBJ databases">
        <title>Multicomponent nature underlies the extraordinary mechanical properties of spider dragline silk.</title>
        <authorList>
            <person name="Kono N."/>
            <person name="Nakamura H."/>
            <person name="Mori M."/>
            <person name="Yoshida Y."/>
            <person name="Ohtoshi R."/>
            <person name="Malay A.D."/>
            <person name="Moran D.A.P."/>
            <person name="Tomita M."/>
            <person name="Numata K."/>
            <person name="Arakawa K."/>
        </authorList>
    </citation>
    <scope>NUCLEOTIDE SEQUENCE</scope>
</reference>
<evidence type="ECO:0000313" key="2">
    <source>
        <dbReference type="EMBL" id="GFR12539.1"/>
    </source>
</evidence>
<dbReference type="GO" id="GO:0008191">
    <property type="term" value="F:metalloendopeptidase inhibitor activity"/>
    <property type="evidence" value="ECO:0007669"/>
    <property type="project" value="InterPro"/>
</dbReference>
<dbReference type="GO" id="GO:0005886">
    <property type="term" value="C:plasma membrane"/>
    <property type="evidence" value="ECO:0007669"/>
    <property type="project" value="TreeGrafter"/>
</dbReference>
<dbReference type="PROSITE" id="PS51465">
    <property type="entry name" value="KAZAL_2"/>
    <property type="match status" value="1"/>
</dbReference>
<dbReference type="PANTHER" id="PTHR13487:SF3">
    <property type="entry name" value="REVERSION-INDUCING CYSTEINE-RICH PROTEIN WITH KAZAL MOTIFS"/>
    <property type="match status" value="1"/>
</dbReference>
<feature type="domain" description="Kazal-like" evidence="1">
    <location>
        <begin position="1"/>
        <end position="38"/>
    </location>
</feature>
<evidence type="ECO:0000313" key="3">
    <source>
        <dbReference type="Proteomes" id="UP000887116"/>
    </source>
</evidence>
<dbReference type="InterPro" id="IPR036058">
    <property type="entry name" value="Kazal_dom_sf"/>
</dbReference>
<dbReference type="InterPro" id="IPR002350">
    <property type="entry name" value="Kazal_dom"/>
</dbReference>
<dbReference type="CDD" id="cd00104">
    <property type="entry name" value="KAZAL_FS"/>
    <property type="match status" value="1"/>
</dbReference>
<dbReference type="GO" id="GO:0030198">
    <property type="term" value="P:extracellular matrix organization"/>
    <property type="evidence" value="ECO:0007669"/>
    <property type="project" value="TreeGrafter"/>
</dbReference>
<comment type="caution">
    <text evidence="2">The sequence shown here is derived from an EMBL/GenBank/DDBJ whole genome shotgun (WGS) entry which is preliminary data.</text>
</comment>
<protein>
    <submittedName>
        <fullName evidence="2">Reversion-inducing cysteine-rich protein with Kazal motifs</fullName>
    </submittedName>
</protein>